<organism evidence="2 3">
    <name type="scientific">Mucilaginibacter defluvii</name>
    <dbReference type="NCBI Taxonomy" id="1196019"/>
    <lineage>
        <taxon>Bacteria</taxon>
        <taxon>Pseudomonadati</taxon>
        <taxon>Bacteroidota</taxon>
        <taxon>Sphingobacteriia</taxon>
        <taxon>Sphingobacteriales</taxon>
        <taxon>Sphingobacteriaceae</taxon>
        <taxon>Mucilaginibacter</taxon>
    </lineage>
</organism>
<dbReference type="RefSeq" id="WP_345329979.1">
    <property type="nucleotide sequence ID" value="NZ_BAABJI010000001.1"/>
</dbReference>
<sequence>MELKHRDQVAEFLQKAADQNWNWVAFDRGKDDPAFHGYASAGEAEAFCTAANNVFDYGEQNFIDADHVFLPVPNLAASLEQQSSLQAPDLHEVRKQFNELSISLQPGWQMNDLGSYLQQEIFFPVQWQQVIEPEKEVTRFLVIEHTHPGHQIYEIGHEVSVLKYFESQEEGKSFLLSEGKELSANKRSADLILAGEYRGRILKLDMEGYPEEYCGITLLTLHCDKNGNVRLSTPGQLGRPLTIEQTLYAKFDADRGAIRLYDDQLKQTDPKLLSASTHASYFTKEVLTIKKSNTMNQKSFDYNKDQLFNLGFGTEIAKELHTKMDQNLTEFTLPHVRKFGKDEVHSTLHFSKGDDAQKDLTFFNRFDATLKKEGREDLTQSFFVGQKHNYTLQERYNMLDGRAVLRPQPVMVESESSTGRKMVPSPGGETYQSWRALDFKNADHNGNFNSKVIKWNDHGKELERYPIAGIGEKYLQDRLAKQLEKGNKVEVTLVKDGQETKANLVANAAMMRLDFFDENGQKLDVKKVNRQAFEQSQQNDLSPQEVQRQAIARAAEQKAQNNGQANDQQQGNKENQSQNNAVKQDQAPNQEQSQGNRRRQGARI</sequence>
<feature type="compositionally biased region" description="Polar residues" evidence="1">
    <location>
        <begin position="574"/>
        <end position="595"/>
    </location>
</feature>
<protein>
    <recommendedName>
        <fullName evidence="4">DUF3945 domain-containing protein</fullName>
    </recommendedName>
</protein>
<name>A0ABP9FN17_9SPHI</name>
<feature type="region of interest" description="Disordered" evidence="1">
    <location>
        <begin position="534"/>
        <end position="604"/>
    </location>
</feature>
<gene>
    <name evidence="2" type="ORF">GCM10023313_11360</name>
</gene>
<feature type="compositionally biased region" description="Low complexity" evidence="1">
    <location>
        <begin position="557"/>
        <end position="573"/>
    </location>
</feature>
<evidence type="ECO:0000313" key="2">
    <source>
        <dbReference type="EMBL" id="GAA4909962.1"/>
    </source>
</evidence>
<proteinExistence type="predicted"/>
<comment type="caution">
    <text evidence="2">The sequence shown here is derived from an EMBL/GenBank/DDBJ whole genome shotgun (WGS) entry which is preliminary data.</text>
</comment>
<accession>A0ABP9FN17</accession>
<evidence type="ECO:0000313" key="3">
    <source>
        <dbReference type="Proteomes" id="UP001501436"/>
    </source>
</evidence>
<keyword evidence="3" id="KW-1185">Reference proteome</keyword>
<feature type="compositionally biased region" description="Polar residues" evidence="1">
    <location>
        <begin position="534"/>
        <end position="547"/>
    </location>
</feature>
<evidence type="ECO:0000256" key="1">
    <source>
        <dbReference type="SAM" id="MobiDB-lite"/>
    </source>
</evidence>
<dbReference type="Proteomes" id="UP001501436">
    <property type="component" value="Unassembled WGS sequence"/>
</dbReference>
<reference evidence="3" key="1">
    <citation type="journal article" date="2019" name="Int. J. Syst. Evol. Microbiol.">
        <title>The Global Catalogue of Microorganisms (GCM) 10K type strain sequencing project: providing services to taxonomists for standard genome sequencing and annotation.</title>
        <authorList>
            <consortium name="The Broad Institute Genomics Platform"/>
            <consortium name="The Broad Institute Genome Sequencing Center for Infectious Disease"/>
            <person name="Wu L."/>
            <person name="Ma J."/>
        </authorList>
    </citation>
    <scope>NUCLEOTIDE SEQUENCE [LARGE SCALE GENOMIC DNA]</scope>
    <source>
        <strain evidence="3">JCM 18283</strain>
    </source>
</reference>
<dbReference type="EMBL" id="BAABJI010000001">
    <property type="protein sequence ID" value="GAA4909962.1"/>
    <property type="molecule type" value="Genomic_DNA"/>
</dbReference>
<evidence type="ECO:0008006" key="4">
    <source>
        <dbReference type="Google" id="ProtNLM"/>
    </source>
</evidence>